<feature type="modified residue" description="4-aspartylphosphate" evidence="1">
    <location>
        <position position="59"/>
    </location>
</feature>
<dbReference type="InterPro" id="IPR001789">
    <property type="entry name" value="Sig_transdc_resp-reg_receiver"/>
</dbReference>
<proteinExistence type="predicted"/>
<dbReference type="PROSITE" id="PS50110">
    <property type="entry name" value="RESPONSE_REGULATORY"/>
    <property type="match status" value="1"/>
</dbReference>
<dbReference type="SUPFAM" id="SSF52172">
    <property type="entry name" value="CheY-like"/>
    <property type="match status" value="1"/>
</dbReference>
<dbReference type="PANTHER" id="PTHR45566:SF1">
    <property type="entry name" value="HTH-TYPE TRANSCRIPTIONAL REGULATOR YHJB-RELATED"/>
    <property type="match status" value="1"/>
</dbReference>
<dbReference type="STRING" id="1122198.SAMN02745729_104123"/>
<keyword evidence="1" id="KW-0597">Phosphoprotein</keyword>
<reference evidence="4" key="1">
    <citation type="submission" date="2016-10" db="EMBL/GenBank/DDBJ databases">
        <authorList>
            <person name="Varghese N."/>
            <person name="Submissions S."/>
        </authorList>
    </citation>
    <scope>NUCLEOTIDE SEQUENCE [LARGE SCALE GENOMIC DNA]</scope>
    <source>
        <strain evidence="4">DSM 11526</strain>
    </source>
</reference>
<evidence type="ECO:0000313" key="4">
    <source>
        <dbReference type="Proteomes" id="UP000242469"/>
    </source>
</evidence>
<organism evidence="3 4">
    <name type="scientific">Marinobacterium iners DSM 11526</name>
    <dbReference type="NCBI Taxonomy" id="1122198"/>
    <lineage>
        <taxon>Bacteria</taxon>
        <taxon>Pseudomonadati</taxon>
        <taxon>Pseudomonadota</taxon>
        <taxon>Gammaproteobacteria</taxon>
        <taxon>Oceanospirillales</taxon>
        <taxon>Oceanospirillaceae</taxon>
        <taxon>Marinobacterium</taxon>
    </lineage>
</organism>
<sequence length="123" mass="13252">MTTTKPINLLLVDDSRIARLSLSRQLKSLGLELNLLEADSADAAESLLQSQAADIALIDFNMPGRDGLELAEALNARFPQLRMALVTANIQDALAQRARGMGMAFLPKPTTAEQLAAFVCQEA</sequence>
<dbReference type="InterPro" id="IPR051015">
    <property type="entry name" value="EvgA-like"/>
</dbReference>
<dbReference type="CDD" id="cd00156">
    <property type="entry name" value="REC"/>
    <property type="match status" value="1"/>
</dbReference>
<dbReference type="PANTHER" id="PTHR45566">
    <property type="entry name" value="HTH-TYPE TRANSCRIPTIONAL REGULATOR YHJB-RELATED"/>
    <property type="match status" value="1"/>
</dbReference>
<evidence type="ECO:0000313" key="3">
    <source>
        <dbReference type="EMBL" id="SEA53443.1"/>
    </source>
</evidence>
<keyword evidence="4" id="KW-1185">Reference proteome</keyword>
<name>A0A1H4BZE5_9GAMM</name>
<evidence type="ECO:0000259" key="2">
    <source>
        <dbReference type="PROSITE" id="PS50110"/>
    </source>
</evidence>
<dbReference type="InterPro" id="IPR011006">
    <property type="entry name" value="CheY-like_superfamily"/>
</dbReference>
<protein>
    <submittedName>
        <fullName evidence="3">Response regulator receiver domain-containing protein</fullName>
    </submittedName>
</protein>
<dbReference type="Proteomes" id="UP000242469">
    <property type="component" value="Unassembled WGS sequence"/>
</dbReference>
<dbReference type="Gene3D" id="3.40.50.2300">
    <property type="match status" value="1"/>
</dbReference>
<evidence type="ECO:0000256" key="1">
    <source>
        <dbReference type="PROSITE-ProRule" id="PRU00169"/>
    </source>
</evidence>
<dbReference type="OrthoDB" id="7569831at2"/>
<dbReference type="AlphaFoldDB" id="A0A1H4BZE5"/>
<dbReference type="SMART" id="SM00448">
    <property type="entry name" value="REC"/>
    <property type="match status" value="1"/>
</dbReference>
<dbReference type="Pfam" id="PF00072">
    <property type="entry name" value="Response_reg"/>
    <property type="match status" value="1"/>
</dbReference>
<accession>A0A1H4BZE5</accession>
<dbReference type="GO" id="GO:0000160">
    <property type="term" value="P:phosphorelay signal transduction system"/>
    <property type="evidence" value="ECO:0007669"/>
    <property type="project" value="InterPro"/>
</dbReference>
<dbReference type="EMBL" id="FNRJ01000004">
    <property type="protein sequence ID" value="SEA53443.1"/>
    <property type="molecule type" value="Genomic_DNA"/>
</dbReference>
<dbReference type="RefSeq" id="WP_091824869.1">
    <property type="nucleotide sequence ID" value="NZ_FNRJ01000004.1"/>
</dbReference>
<feature type="domain" description="Response regulatory" evidence="2">
    <location>
        <begin position="8"/>
        <end position="123"/>
    </location>
</feature>
<gene>
    <name evidence="3" type="ORF">SAMN02745729_104123</name>
</gene>